<feature type="domain" description="DUF4333" evidence="3">
    <location>
        <begin position="152"/>
        <end position="228"/>
    </location>
</feature>
<dbReference type="Pfam" id="PF14230">
    <property type="entry name" value="DUF4333"/>
    <property type="match status" value="1"/>
</dbReference>
<feature type="compositionally biased region" description="Low complexity" evidence="1">
    <location>
        <begin position="105"/>
        <end position="114"/>
    </location>
</feature>
<keyword evidence="2" id="KW-0472">Membrane</keyword>
<feature type="compositionally biased region" description="Polar residues" evidence="1">
    <location>
        <begin position="1"/>
        <end position="30"/>
    </location>
</feature>
<keyword evidence="2" id="KW-1133">Transmembrane helix</keyword>
<protein>
    <recommendedName>
        <fullName evidence="3">DUF4333 domain-containing protein</fullName>
    </recommendedName>
</protein>
<comment type="caution">
    <text evidence="4">The sequence shown here is derived from an EMBL/GenBank/DDBJ whole genome shotgun (WGS) entry which is preliminary data.</text>
</comment>
<keyword evidence="2" id="KW-0812">Transmembrane</keyword>
<evidence type="ECO:0000256" key="1">
    <source>
        <dbReference type="SAM" id="MobiDB-lite"/>
    </source>
</evidence>
<evidence type="ECO:0000259" key="3">
    <source>
        <dbReference type="Pfam" id="PF14230"/>
    </source>
</evidence>
<dbReference type="RefSeq" id="WP_253766548.1">
    <property type="nucleotide sequence ID" value="NZ_JAMTCK010000001.1"/>
</dbReference>
<dbReference type="AlphaFoldDB" id="A0AAE3KD64"/>
<name>A0AAE3KD64_9PSEU</name>
<feature type="compositionally biased region" description="Low complexity" evidence="1">
    <location>
        <begin position="43"/>
        <end position="63"/>
    </location>
</feature>
<sequence>MTSPYGPSGGNDPQQWGQQQPYGTGYNSGTPSGGFPAQGGYGQPAAPGQGYGQQPYPGYSPQADPNAGQQQTQPYPGYAQQADPNTGQQQAQGYPGYGQPPGQPYPGYGQQQQFGGYGQQPGGYPGPEAPQKKSPTLWIVLGVVVVAIAAFLVTGLVAPGFLNSTVFDNKAVQQGVEKILKDDYKLDNVSDVSCPSNKKVEVGSTFECTAKIDGDSKKIKITVKTEDGQYEVGQPD</sequence>
<evidence type="ECO:0000313" key="4">
    <source>
        <dbReference type="EMBL" id="MCP2163686.1"/>
    </source>
</evidence>
<feature type="compositionally biased region" description="Gly residues" evidence="1">
    <location>
        <begin position="115"/>
        <end position="125"/>
    </location>
</feature>
<proteinExistence type="predicted"/>
<gene>
    <name evidence="4" type="ORF">LX83_000526</name>
</gene>
<reference evidence="4" key="1">
    <citation type="submission" date="2022-06" db="EMBL/GenBank/DDBJ databases">
        <title>Genomic Encyclopedia of Archaeal and Bacterial Type Strains, Phase II (KMG-II): from individual species to whole genera.</title>
        <authorList>
            <person name="Goeker M."/>
        </authorList>
    </citation>
    <scope>NUCLEOTIDE SEQUENCE</scope>
    <source>
        <strain evidence="4">DSM 43935</strain>
    </source>
</reference>
<feature type="region of interest" description="Disordered" evidence="1">
    <location>
        <begin position="1"/>
        <end position="130"/>
    </location>
</feature>
<evidence type="ECO:0000256" key="2">
    <source>
        <dbReference type="SAM" id="Phobius"/>
    </source>
</evidence>
<keyword evidence="5" id="KW-1185">Reference proteome</keyword>
<dbReference type="InterPro" id="IPR025637">
    <property type="entry name" value="DUF4333"/>
</dbReference>
<dbReference type="EMBL" id="JAMTCK010000001">
    <property type="protein sequence ID" value="MCP2163686.1"/>
    <property type="molecule type" value="Genomic_DNA"/>
</dbReference>
<organism evidence="4 5">
    <name type="scientific">Goodfellowiella coeruleoviolacea</name>
    <dbReference type="NCBI Taxonomy" id="334858"/>
    <lineage>
        <taxon>Bacteria</taxon>
        <taxon>Bacillati</taxon>
        <taxon>Actinomycetota</taxon>
        <taxon>Actinomycetes</taxon>
        <taxon>Pseudonocardiales</taxon>
        <taxon>Pseudonocardiaceae</taxon>
        <taxon>Goodfellowiella</taxon>
    </lineage>
</organism>
<dbReference type="Proteomes" id="UP001206128">
    <property type="component" value="Unassembled WGS sequence"/>
</dbReference>
<feature type="transmembrane region" description="Helical" evidence="2">
    <location>
        <begin position="137"/>
        <end position="162"/>
    </location>
</feature>
<evidence type="ECO:0000313" key="5">
    <source>
        <dbReference type="Proteomes" id="UP001206128"/>
    </source>
</evidence>
<accession>A0AAE3KD64</accession>